<evidence type="ECO:0000259" key="3">
    <source>
        <dbReference type="PROSITE" id="PS50157"/>
    </source>
</evidence>
<gene>
    <name evidence="4" type="ORF">PXEA_LOCUS27207</name>
</gene>
<feature type="region of interest" description="Disordered" evidence="2">
    <location>
        <begin position="154"/>
        <end position="173"/>
    </location>
</feature>
<comment type="caution">
    <text evidence="4">The sequence shown here is derived from an EMBL/GenBank/DDBJ whole genome shotgun (WGS) entry which is preliminary data.</text>
</comment>
<feature type="domain" description="C2H2-type" evidence="3">
    <location>
        <begin position="99"/>
        <end position="127"/>
    </location>
</feature>
<evidence type="ECO:0000256" key="1">
    <source>
        <dbReference type="PROSITE-ProRule" id="PRU00042"/>
    </source>
</evidence>
<dbReference type="EMBL" id="CAAALY010246359">
    <property type="protein sequence ID" value="VEL33767.1"/>
    <property type="molecule type" value="Genomic_DNA"/>
</dbReference>
<evidence type="ECO:0000313" key="5">
    <source>
        <dbReference type="Proteomes" id="UP000784294"/>
    </source>
</evidence>
<dbReference type="Gene3D" id="3.30.160.60">
    <property type="entry name" value="Classic Zinc Finger"/>
    <property type="match status" value="1"/>
</dbReference>
<keyword evidence="1" id="KW-0479">Metal-binding</keyword>
<keyword evidence="1" id="KW-0863">Zinc-finger</keyword>
<accession>A0A3S5AD01</accession>
<name>A0A3S5AD01_9PLAT</name>
<keyword evidence="5" id="KW-1185">Reference proteome</keyword>
<dbReference type="PROSITE" id="PS00028">
    <property type="entry name" value="ZINC_FINGER_C2H2_1"/>
    <property type="match status" value="2"/>
</dbReference>
<evidence type="ECO:0000313" key="4">
    <source>
        <dbReference type="EMBL" id="VEL33767.1"/>
    </source>
</evidence>
<keyword evidence="1" id="KW-0862">Zinc</keyword>
<dbReference type="InterPro" id="IPR013087">
    <property type="entry name" value="Znf_C2H2_type"/>
</dbReference>
<feature type="region of interest" description="Disordered" evidence="2">
    <location>
        <begin position="1"/>
        <end position="21"/>
    </location>
</feature>
<dbReference type="GO" id="GO:0008270">
    <property type="term" value="F:zinc ion binding"/>
    <property type="evidence" value="ECO:0007669"/>
    <property type="project" value="UniProtKB-KW"/>
</dbReference>
<evidence type="ECO:0000256" key="2">
    <source>
        <dbReference type="SAM" id="MobiDB-lite"/>
    </source>
</evidence>
<dbReference type="SMART" id="SM00355">
    <property type="entry name" value="ZnF_C2H2"/>
    <property type="match status" value="2"/>
</dbReference>
<dbReference type="OrthoDB" id="8918594at2759"/>
<dbReference type="Proteomes" id="UP000784294">
    <property type="component" value="Unassembled WGS sequence"/>
</dbReference>
<organism evidence="4 5">
    <name type="scientific">Protopolystoma xenopodis</name>
    <dbReference type="NCBI Taxonomy" id="117903"/>
    <lineage>
        <taxon>Eukaryota</taxon>
        <taxon>Metazoa</taxon>
        <taxon>Spiralia</taxon>
        <taxon>Lophotrochozoa</taxon>
        <taxon>Platyhelminthes</taxon>
        <taxon>Monogenea</taxon>
        <taxon>Polyopisthocotylea</taxon>
        <taxon>Polystomatidea</taxon>
        <taxon>Polystomatidae</taxon>
        <taxon>Protopolystoma</taxon>
    </lineage>
</organism>
<sequence>MSSTLDPSSLASLPASSLLPSSCSKASVTPATPLIDQTPPLPSLPPLPLLPPLPPLSILPPLPPLSLESTSCVVPRDLSSLGGGIVSSADANVCGRPPFVCEVCGKQFALRNVINRHRRELHYGVPTKHCPHCPMGYFRQSHLDKHIASKHKQLPLGSATGSNSVNSGSTSGKQRRQLLPALMGSRRSAPLIASRLASDQT</sequence>
<protein>
    <recommendedName>
        <fullName evidence="3">C2H2-type domain-containing protein</fullName>
    </recommendedName>
</protein>
<feature type="compositionally biased region" description="Low complexity" evidence="2">
    <location>
        <begin position="157"/>
        <end position="172"/>
    </location>
</feature>
<dbReference type="AlphaFoldDB" id="A0A3S5AD01"/>
<dbReference type="SUPFAM" id="SSF57667">
    <property type="entry name" value="beta-beta-alpha zinc fingers"/>
    <property type="match status" value="1"/>
</dbReference>
<dbReference type="PROSITE" id="PS50157">
    <property type="entry name" value="ZINC_FINGER_C2H2_2"/>
    <property type="match status" value="1"/>
</dbReference>
<dbReference type="InterPro" id="IPR036236">
    <property type="entry name" value="Znf_C2H2_sf"/>
</dbReference>
<reference evidence="4" key="1">
    <citation type="submission" date="2018-11" db="EMBL/GenBank/DDBJ databases">
        <authorList>
            <consortium name="Pathogen Informatics"/>
        </authorList>
    </citation>
    <scope>NUCLEOTIDE SEQUENCE</scope>
</reference>
<proteinExistence type="predicted"/>